<dbReference type="NCBIfam" id="NF008730">
    <property type="entry name" value="PRK11750.1"/>
    <property type="match status" value="1"/>
</dbReference>
<dbReference type="GO" id="GO:0006537">
    <property type="term" value="P:glutamate biosynthetic process"/>
    <property type="evidence" value="ECO:0007669"/>
    <property type="project" value="UniProtKB-KW"/>
</dbReference>
<dbReference type="FunFam" id="3.60.20.10:FF:000001">
    <property type="entry name" value="Glutamate synthase, large subunit"/>
    <property type="match status" value="1"/>
</dbReference>
<comment type="cofactor">
    <cofactor evidence="3">
        <name>FAD</name>
        <dbReference type="ChEBI" id="CHEBI:57692"/>
    </cofactor>
</comment>
<dbReference type="EC" id="1.4.1.13" evidence="7"/>
<evidence type="ECO:0000256" key="3">
    <source>
        <dbReference type="ARBA" id="ARBA00001974"/>
    </source>
</evidence>
<dbReference type="InterPro" id="IPR002932">
    <property type="entry name" value="Glu_synthdom"/>
</dbReference>
<keyword evidence="17" id="KW-0411">Iron-sulfur</keyword>
<keyword evidence="27" id="KW-1185">Reference proteome</keyword>
<keyword evidence="15 26" id="KW-0560">Oxidoreductase</keyword>
<comment type="pathway">
    <text evidence="5">Nitrogen metabolism.</text>
</comment>
<comment type="similarity">
    <text evidence="6">Belongs to the glutamate synthase family.</text>
</comment>
<dbReference type="FunFam" id="3.20.20.70:FF:000109">
    <property type="entry name" value="Glutamate synthase, large subunit"/>
    <property type="match status" value="1"/>
</dbReference>
<comment type="pathway">
    <text evidence="4">Energy metabolism; nitrogen metabolism.</text>
</comment>
<comment type="function">
    <text evidence="22">Catalyzes the conversion of L-glutamine and 2-oxoglutarate into two molecules of L-glutamate.</text>
</comment>
<evidence type="ECO:0000256" key="23">
    <source>
        <dbReference type="ARBA" id="ARBA00072108"/>
    </source>
</evidence>
<dbReference type="Pfam" id="PF01645">
    <property type="entry name" value="Glu_synthase"/>
    <property type="match status" value="1"/>
</dbReference>
<dbReference type="InterPro" id="IPR029055">
    <property type="entry name" value="Ntn_hydrolases_N"/>
</dbReference>
<evidence type="ECO:0000256" key="20">
    <source>
        <dbReference type="ARBA" id="ARBA00037898"/>
    </source>
</evidence>
<evidence type="ECO:0000256" key="17">
    <source>
        <dbReference type="ARBA" id="ARBA00023014"/>
    </source>
</evidence>
<proteinExistence type="inferred from homology"/>
<evidence type="ECO:0000256" key="2">
    <source>
        <dbReference type="ARBA" id="ARBA00001927"/>
    </source>
</evidence>
<evidence type="ECO:0000313" key="26">
    <source>
        <dbReference type="EMBL" id="RWR01535.1"/>
    </source>
</evidence>
<evidence type="ECO:0000256" key="1">
    <source>
        <dbReference type="ARBA" id="ARBA00001917"/>
    </source>
</evidence>
<comment type="pathway">
    <text evidence="20">Amino-acid biosynthesis; L-glutamate biosynthesis via GLT pathway; L-glutamate from 2-oxoglutarate and L-glutamine (NADP(+) route): step 1/1.</text>
</comment>
<dbReference type="CDD" id="cd00713">
    <property type="entry name" value="GltS"/>
    <property type="match status" value="1"/>
</dbReference>
<dbReference type="FunFam" id="2.160.20.60:FF:000002">
    <property type="entry name" value="Glutamate synthase, large subunit"/>
    <property type="match status" value="1"/>
</dbReference>
<evidence type="ECO:0000256" key="7">
    <source>
        <dbReference type="ARBA" id="ARBA00012079"/>
    </source>
</evidence>
<keyword evidence="12" id="KW-0274">FAD</keyword>
<dbReference type="InterPro" id="IPR017932">
    <property type="entry name" value="GATase_2_dom"/>
</dbReference>
<organism evidence="26 27">
    <name type="scientific">[Pantoea] beijingensis</name>
    <dbReference type="NCBI Taxonomy" id="1324864"/>
    <lineage>
        <taxon>Bacteria</taxon>
        <taxon>Pseudomonadati</taxon>
        <taxon>Pseudomonadota</taxon>
        <taxon>Gammaproteobacteria</taxon>
        <taxon>Enterobacterales</taxon>
        <taxon>Erwiniaceae</taxon>
        <taxon>Erwinia</taxon>
    </lineage>
</organism>
<evidence type="ECO:0000259" key="25">
    <source>
        <dbReference type="PROSITE" id="PS51278"/>
    </source>
</evidence>
<dbReference type="Gene3D" id="2.160.20.60">
    <property type="entry name" value="Glutamate synthase, alpha subunit, C-terminal domain"/>
    <property type="match status" value="1"/>
</dbReference>
<evidence type="ECO:0000256" key="4">
    <source>
        <dbReference type="ARBA" id="ARBA00004802"/>
    </source>
</evidence>
<dbReference type="CDD" id="cd00982">
    <property type="entry name" value="gltB_C"/>
    <property type="match status" value="1"/>
</dbReference>
<evidence type="ECO:0000256" key="15">
    <source>
        <dbReference type="ARBA" id="ARBA00023002"/>
    </source>
</evidence>
<dbReference type="InterPro" id="IPR002489">
    <property type="entry name" value="Glu_synth_asu_C"/>
</dbReference>
<evidence type="ECO:0000256" key="18">
    <source>
        <dbReference type="ARBA" id="ARBA00023164"/>
    </source>
</evidence>
<evidence type="ECO:0000256" key="16">
    <source>
        <dbReference type="ARBA" id="ARBA00023004"/>
    </source>
</evidence>
<evidence type="ECO:0000256" key="13">
    <source>
        <dbReference type="ARBA" id="ARBA00022857"/>
    </source>
</evidence>
<evidence type="ECO:0000256" key="14">
    <source>
        <dbReference type="ARBA" id="ARBA00022962"/>
    </source>
</evidence>
<dbReference type="Pfam" id="PF00310">
    <property type="entry name" value="GATase_2"/>
    <property type="match status" value="1"/>
</dbReference>
<keyword evidence="16" id="KW-0408">Iron</keyword>
<keyword evidence="13" id="KW-0521">NADP</keyword>
<comment type="cofactor">
    <cofactor evidence="2">
        <name>[3Fe-4S] cluster</name>
        <dbReference type="ChEBI" id="CHEBI:21137"/>
    </cofactor>
</comment>
<dbReference type="PROSITE" id="PS51278">
    <property type="entry name" value="GATASE_TYPE_2"/>
    <property type="match status" value="1"/>
</dbReference>
<evidence type="ECO:0000256" key="10">
    <source>
        <dbReference type="ARBA" id="ARBA00022643"/>
    </source>
</evidence>
<evidence type="ECO:0000256" key="6">
    <source>
        <dbReference type="ARBA" id="ARBA00009716"/>
    </source>
</evidence>
<dbReference type="EMBL" id="JMEE01000036">
    <property type="protein sequence ID" value="RWR01535.1"/>
    <property type="molecule type" value="Genomic_DNA"/>
</dbReference>
<dbReference type="InterPro" id="IPR036485">
    <property type="entry name" value="Glu_synth_asu_C_sf"/>
</dbReference>
<dbReference type="FunFam" id="3.20.20.70:FF:000061">
    <property type="entry name" value="Glutamate synthase large subunit"/>
    <property type="match status" value="1"/>
</dbReference>
<evidence type="ECO:0000313" key="27">
    <source>
        <dbReference type="Proteomes" id="UP000288794"/>
    </source>
</evidence>
<dbReference type="PANTHER" id="PTHR11938">
    <property type="entry name" value="FAD NADPH DEHYDROGENASE/OXIDOREDUCTASE"/>
    <property type="match status" value="1"/>
</dbReference>
<evidence type="ECO:0000256" key="24">
    <source>
        <dbReference type="ARBA" id="ARBA00079921"/>
    </source>
</evidence>
<protein>
    <recommendedName>
        <fullName evidence="23">Glutamate synthase [NADPH] large chain</fullName>
        <ecNumber evidence="7">1.4.1.13</ecNumber>
    </recommendedName>
    <alternativeName>
        <fullName evidence="24">Glutamate synthase subunit alpha</fullName>
    </alternativeName>
</protein>
<evidence type="ECO:0000256" key="21">
    <source>
        <dbReference type="ARBA" id="ARBA00048151"/>
    </source>
</evidence>
<feature type="domain" description="Glutamine amidotransferase type-2" evidence="25">
    <location>
        <begin position="12"/>
        <end position="404"/>
    </location>
</feature>
<evidence type="ECO:0000256" key="11">
    <source>
        <dbReference type="ARBA" id="ARBA00022723"/>
    </source>
</evidence>
<evidence type="ECO:0000256" key="8">
    <source>
        <dbReference type="ARBA" id="ARBA00022605"/>
    </source>
</evidence>
<dbReference type="SUPFAM" id="SSF56235">
    <property type="entry name" value="N-terminal nucleophile aminohydrolases (Ntn hydrolases)"/>
    <property type="match status" value="1"/>
</dbReference>
<dbReference type="CDD" id="cd02808">
    <property type="entry name" value="GltS_FMN"/>
    <property type="match status" value="1"/>
</dbReference>
<evidence type="ECO:0000256" key="5">
    <source>
        <dbReference type="ARBA" id="ARBA00004909"/>
    </source>
</evidence>
<dbReference type="RefSeq" id="WP_128178622.1">
    <property type="nucleotide sequence ID" value="NZ_CP071409.1"/>
</dbReference>
<comment type="caution">
    <text evidence="26">The sequence shown here is derived from an EMBL/GenBank/DDBJ whole genome shotgun (WGS) entry which is preliminary data.</text>
</comment>
<evidence type="ECO:0000256" key="12">
    <source>
        <dbReference type="ARBA" id="ARBA00022827"/>
    </source>
</evidence>
<evidence type="ECO:0000256" key="22">
    <source>
        <dbReference type="ARBA" id="ARBA00053198"/>
    </source>
</evidence>
<dbReference type="Pfam" id="PF01493">
    <property type="entry name" value="GXGXG"/>
    <property type="match status" value="1"/>
</dbReference>
<dbReference type="GO" id="GO:0051538">
    <property type="term" value="F:3 iron, 4 sulfur cluster binding"/>
    <property type="evidence" value="ECO:0007669"/>
    <property type="project" value="UniProtKB-KW"/>
</dbReference>
<dbReference type="SUPFAM" id="SSF69336">
    <property type="entry name" value="Alpha subunit of glutamate synthase, C-terminal domain"/>
    <property type="match status" value="1"/>
</dbReference>
<dbReference type="InterPro" id="IPR006982">
    <property type="entry name" value="Glu_synth_centr_N"/>
</dbReference>
<evidence type="ECO:0000256" key="9">
    <source>
        <dbReference type="ARBA" id="ARBA00022630"/>
    </source>
</evidence>
<keyword evidence="8" id="KW-0028">Amino-acid biosynthesis</keyword>
<comment type="cofactor">
    <cofactor evidence="1">
        <name>FMN</name>
        <dbReference type="ChEBI" id="CHEBI:58210"/>
    </cofactor>
</comment>
<comment type="catalytic activity">
    <reaction evidence="21">
        <text>2 L-glutamate + NADP(+) = L-glutamine + 2-oxoglutarate + NADPH + H(+)</text>
        <dbReference type="Rhea" id="RHEA:15501"/>
        <dbReference type="ChEBI" id="CHEBI:15378"/>
        <dbReference type="ChEBI" id="CHEBI:16810"/>
        <dbReference type="ChEBI" id="CHEBI:29985"/>
        <dbReference type="ChEBI" id="CHEBI:57783"/>
        <dbReference type="ChEBI" id="CHEBI:58349"/>
        <dbReference type="ChEBI" id="CHEBI:58359"/>
        <dbReference type="EC" id="1.4.1.13"/>
    </reaction>
</comment>
<keyword evidence="18" id="KW-0314">Glutamate biosynthesis</keyword>
<dbReference type="SUPFAM" id="SSF51395">
    <property type="entry name" value="FMN-linked oxidoreductases"/>
    <property type="match status" value="1"/>
</dbReference>
<keyword evidence="14" id="KW-0315">Glutamine amidotransferase</keyword>
<dbReference type="GO" id="GO:0019676">
    <property type="term" value="P:ammonia assimilation cycle"/>
    <property type="evidence" value="ECO:0007669"/>
    <property type="project" value="TreeGrafter"/>
</dbReference>
<dbReference type="PANTHER" id="PTHR11938:SF148">
    <property type="entry name" value="GLUTAMATE SYNTHASE [NADPH] LARGE CHAIN"/>
    <property type="match status" value="1"/>
</dbReference>
<dbReference type="Gene3D" id="3.20.20.70">
    <property type="entry name" value="Aldolase class I"/>
    <property type="match status" value="2"/>
</dbReference>
<keyword evidence="9" id="KW-0285">Flavoprotein</keyword>
<dbReference type="InterPro" id="IPR013785">
    <property type="entry name" value="Aldolase_TIM"/>
</dbReference>
<dbReference type="Gene3D" id="3.60.20.10">
    <property type="entry name" value="Glutamine Phosphoribosylpyrophosphate, subunit 1, domain 1"/>
    <property type="match status" value="1"/>
</dbReference>
<keyword evidence="10" id="KW-0288">FMN</keyword>
<accession>A0A443IC15</accession>
<dbReference type="GO" id="GO:0046872">
    <property type="term" value="F:metal ion binding"/>
    <property type="evidence" value="ECO:0007669"/>
    <property type="project" value="UniProtKB-KW"/>
</dbReference>
<reference evidence="26 27" key="1">
    <citation type="submission" date="2014-04" db="EMBL/GenBank/DDBJ databases">
        <title>Draft genome sequence of Pantoea beijingensis strain LMG 27579, an emerging pathogen to Pleurotus eryngii with potential industrial application.</title>
        <authorList>
            <person name="Xu F."/>
            <person name="Liu Y."/>
            <person name="Wang S."/>
            <person name="Yin Y."/>
            <person name="Ma Y."/>
            <person name="Zhao S."/>
            <person name="Rong C."/>
        </authorList>
    </citation>
    <scope>NUCLEOTIDE SEQUENCE [LARGE SCALE GENOMIC DNA]</scope>
    <source>
        <strain evidence="26 27">LMG 27579</strain>
    </source>
</reference>
<keyword evidence="11" id="KW-0479">Metal-binding</keyword>
<dbReference type="InterPro" id="IPR050711">
    <property type="entry name" value="ET-N_metabolism_enzyme"/>
</dbReference>
<dbReference type="GO" id="GO:0004355">
    <property type="term" value="F:glutamate synthase (NADPH) activity"/>
    <property type="evidence" value="ECO:0007669"/>
    <property type="project" value="UniProtKB-EC"/>
</dbReference>
<gene>
    <name evidence="26" type="primary">gltB</name>
    <name evidence="26" type="ORF">ED28_13690</name>
</gene>
<evidence type="ECO:0000256" key="19">
    <source>
        <dbReference type="ARBA" id="ARBA00023291"/>
    </source>
</evidence>
<dbReference type="Pfam" id="PF04898">
    <property type="entry name" value="Glu_syn_central"/>
    <property type="match status" value="1"/>
</dbReference>
<sequence length="1488" mass="163520">MLYDKSLEKDNCGFGLIAHIEGEPSHKVVRTAIHALARMQHRGAILADGKTGDGCGLLLQKPDRFFRVVAEERGWRLAKNYAVGMLFLNKDDEKASESRRIVEEEVLRETLSIVGWRDVPTNEDVLGEIALSSLPRIEQLFINAPAGWRPRDMERRLYMARRRIEKRVEALQDKDFYICSFSNQVNIYKGLCMPADLPRFYLDLADLRLESAICLFHQRFSTNTVPRWPLAQPFRYMAHNGEINTIAGNRQWARARAYKFKTPLIPDLQDAAPFVNETGSDSSSMDNMLELFLSGGMDLIRAMRLLVPPAWQNNPDMDPELRDFFDFNSMHMEPWDGPAGIVMSDGRYAACNLDRNGLRPARYVITKDKLITCASEVGIWDYQPDEVVEKGRVGPGELMVIDTRAGRILHSAETDNDLKSRHPYKEWMEKNVRRLVPFENLPDDRVGSRELDDLQLSTYQKQFGYSSEELDSIIRVLGENGQEAVGSMGDDTPFAVLSSRPRIIYDYFRQQFAQVTNPPIDPLRENHVMSLATSIGREMNVFCEAEGQAHRVSFKSPILLFSDFQQLTTMEGEYYRADTLDCTFNPEEQSLEEAITALCDTAEKMIQGGTVLLVLSDRAIGTSRLPVPAPMIVGAVQSRLVDKNLRCDANIIVETASARDPHHFAVLLGFGATAVYPYLAYESLAKMADSGVIEKDYRTLMLNYRNGINKGLYKIMSKMGISTIASYRCSKLFEAVGLHADVSGLCFQGVVSRISGANFSDFEQDLLNLSKRAWLQRKPLEQGGLLKYVHGGEYHAYNPDVVATLQKAVNSGEYSDYQPYAKLVNERPVAALRDLLAIKPDGATIPLDDVEPATELFKRFDTAAMSIGALSPEAHESLAEAMNGLGGYSNSGEGGEDPARYGTNKVSRIKQVASGRFGVTPAYLVNADVIQIKVAQGAKPGEGGQLPGDKVTPYIAKLRYSVPGVTLISPPPHHDIYSIEDLAQLIFDLKQVNPKAMISVKLVSEPGVGTIATGVAKAYADLITIAGYDGGTGASPLSSVKYAGCPWELGLVETQQALVANGLRHKIRLQVDGGLKTGRDIIKAAILGAESFGFGTGPMVALGCKYLRICHLNNCATGVATQDEKLRKNHYHGLPYRVTNYFQFIAQETREIMAELGVKRLVDLIGRTELLEELDGFTAKQQNLDLSSLLETAEPMPGKKVYCTESNPPFDKGVLNKALHDQAMPFVEAKQSKTFYFDIRNTDRSVGATLSGAIAAIHGDQGLAADPIRAHFNGTAGQSFGVWNAGGVELTLTGDANDYVGKGMAGGMLAVRPPVGSAFRSHEATIVGNTCLYGATGGKLFAAGRAGERFAVRNSGAITVVEGIGDNGCEYMTGGIVCVMGRTGVNFGAGMTGGFAYVLDEDGEFRKRVNPELVEVLSVDDLAIHEEHLRGLITEHVHHTGSSRGEEILANWPAWSAKFALVKPKSSDVKALLGHRSRSAAELRVLAQ</sequence>
<keyword evidence="19" id="KW-0003">3Fe-4S</keyword>
<name>A0A443IC15_9GAMM</name>
<dbReference type="Proteomes" id="UP000288794">
    <property type="component" value="Unassembled WGS sequence"/>
</dbReference>